<dbReference type="Gene3D" id="3.30.160.70">
    <property type="entry name" value="Methylated DNA-protein cysteine methyltransferase domain"/>
    <property type="match status" value="1"/>
</dbReference>
<dbReference type="PROSITE" id="PS00374">
    <property type="entry name" value="MGMT"/>
    <property type="match status" value="1"/>
</dbReference>
<sequence>MNLMTSEAALRRRATVEPANTATDILFFAIADTALGKVLLARSAKGVCAILLGDDTAELEADLATRFPEATLVANEVMVHDDLAKVARYARTPSVGLDLTLDMRGTPLQLRIWEQIRAIPVGKTMSYMHLARLINNVYPRVAARVVANACAANPIALAVPCHRVIRADGELAGYRWGIARKRDLLRKETEA</sequence>
<dbReference type="GO" id="GO:0006281">
    <property type="term" value="P:DNA repair"/>
    <property type="evidence" value="ECO:0007669"/>
    <property type="project" value="UniProtKB-KW"/>
</dbReference>
<dbReference type="InterPro" id="IPR014048">
    <property type="entry name" value="MethylDNA_cys_MeTrfase_DNA-bd"/>
</dbReference>
<evidence type="ECO:0000313" key="9">
    <source>
        <dbReference type="Proteomes" id="UP000324758"/>
    </source>
</evidence>
<dbReference type="PANTHER" id="PTHR10815:SF14">
    <property type="entry name" value="BIFUNCTIONAL TRANSCRIPTIONAL ACTIVATOR_DNA REPAIR ENZYME ADA"/>
    <property type="match status" value="1"/>
</dbReference>
<dbReference type="AlphaFoldDB" id="A0A5D3KWF3"/>
<dbReference type="InterPro" id="IPR036388">
    <property type="entry name" value="WH-like_DNA-bd_sf"/>
</dbReference>
<organism evidence="8 9">
    <name type="scientific">Bradyrhizobium rifense</name>
    <dbReference type="NCBI Taxonomy" id="515499"/>
    <lineage>
        <taxon>Bacteria</taxon>
        <taxon>Pseudomonadati</taxon>
        <taxon>Pseudomonadota</taxon>
        <taxon>Alphaproteobacteria</taxon>
        <taxon>Hyphomicrobiales</taxon>
        <taxon>Nitrobacteraceae</taxon>
        <taxon>Bradyrhizobium</taxon>
    </lineage>
</organism>
<dbReference type="InterPro" id="IPR036631">
    <property type="entry name" value="MGMT_N_sf"/>
</dbReference>
<feature type="domain" description="Methylated-DNA-[protein]-cysteine S-methyltransferase DNA binding" evidence="7">
    <location>
        <begin position="108"/>
        <end position="189"/>
    </location>
</feature>
<keyword evidence="4" id="KW-0227">DNA damage</keyword>
<keyword evidence="9" id="KW-1185">Reference proteome</keyword>
<dbReference type="OrthoDB" id="9802228at2"/>
<dbReference type="SUPFAM" id="SSF53155">
    <property type="entry name" value="Methylated DNA-protein cysteine methyltransferase domain"/>
    <property type="match status" value="1"/>
</dbReference>
<keyword evidence="5" id="KW-0234">DNA repair</keyword>
<evidence type="ECO:0000256" key="5">
    <source>
        <dbReference type="ARBA" id="ARBA00023204"/>
    </source>
</evidence>
<dbReference type="Gene3D" id="1.10.10.10">
    <property type="entry name" value="Winged helix-like DNA-binding domain superfamily/Winged helix DNA-binding domain"/>
    <property type="match status" value="1"/>
</dbReference>
<dbReference type="Pfam" id="PF01035">
    <property type="entry name" value="DNA_binding_1"/>
    <property type="match status" value="1"/>
</dbReference>
<dbReference type="CDD" id="cd06445">
    <property type="entry name" value="ATase"/>
    <property type="match status" value="1"/>
</dbReference>
<dbReference type="NCBIfam" id="TIGR00589">
    <property type="entry name" value="ogt"/>
    <property type="match status" value="1"/>
</dbReference>
<evidence type="ECO:0000256" key="4">
    <source>
        <dbReference type="ARBA" id="ARBA00022763"/>
    </source>
</evidence>
<evidence type="ECO:0000259" key="7">
    <source>
        <dbReference type="Pfam" id="PF01035"/>
    </source>
</evidence>
<dbReference type="InterPro" id="IPR001497">
    <property type="entry name" value="MethylDNA_cys_MeTrfase_AS"/>
</dbReference>
<comment type="caution">
    <text evidence="8">The sequence shown here is derived from an EMBL/GenBank/DDBJ whole genome shotgun (WGS) entry which is preliminary data.</text>
</comment>
<dbReference type="PANTHER" id="PTHR10815">
    <property type="entry name" value="METHYLATED-DNA--PROTEIN-CYSTEINE METHYLTRANSFERASE"/>
    <property type="match status" value="1"/>
</dbReference>
<dbReference type="Proteomes" id="UP000324758">
    <property type="component" value="Unassembled WGS sequence"/>
</dbReference>
<dbReference type="GO" id="GO:0003908">
    <property type="term" value="F:methylated-DNA-[protein]-cysteine S-methyltransferase activity"/>
    <property type="evidence" value="ECO:0007669"/>
    <property type="project" value="UniProtKB-EC"/>
</dbReference>
<gene>
    <name evidence="8" type="ORF">FXB40_08845</name>
</gene>
<proteinExistence type="predicted"/>
<keyword evidence="3 8" id="KW-0808">Transferase</keyword>
<comment type="catalytic activity">
    <reaction evidence="6">
        <text>a 6-O-methyl-2'-deoxyguanosine in DNA + L-cysteinyl-[protein] = S-methyl-L-cysteinyl-[protein] + a 2'-deoxyguanosine in DNA</text>
        <dbReference type="Rhea" id="RHEA:24000"/>
        <dbReference type="Rhea" id="RHEA-COMP:10131"/>
        <dbReference type="Rhea" id="RHEA-COMP:10132"/>
        <dbReference type="Rhea" id="RHEA-COMP:11367"/>
        <dbReference type="Rhea" id="RHEA-COMP:11368"/>
        <dbReference type="ChEBI" id="CHEBI:29950"/>
        <dbReference type="ChEBI" id="CHEBI:82612"/>
        <dbReference type="ChEBI" id="CHEBI:85445"/>
        <dbReference type="ChEBI" id="CHEBI:85448"/>
        <dbReference type="EC" id="2.1.1.63"/>
    </reaction>
</comment>
<protein>
    <submittedName>
        <fullName evidence="8">Methylated-DNA--[protein]-cysteine S-methyltransferase</fullName>
        <ecNumber evidence="8">2.1.1.63</ecNumber>
    </submittedName>
</protein>
<evidence type="ECO:0000256" key="1">
    <source>
        <dbReference type="ARBA" id="ARBA00001286"/>
    </source>
</evidence>
<evidence type="ECO:0000256" key="3">
    <source>
        <dbReference type="ARBA" id="ARBA00022679"/>
    </source>
</evidence>
<reference evidence="8 9" key="1">
    <citation type="submission" date="2019-08" db="EMBL/GenBank/DDBJ databases">
        <title>Bradyrhizobium hipponensis sp. nov., a rhizobium isolated from a Lupinus angustifolius root nodule in Tunisia.</title>
        <authorList>
            <person name="Off K."/>
            <person name="Rejili M."/>
            <person name="Mars M."/>
            <person name="Brachmann A."/>
            <person name="Marin M."/>
        </authorList>
    </citation>
    <scope>NUCLEOTIDE SEQUENCE [LARGE SCALE GENOMIC DNA]</scope>
    <source>
        <strain evidence="8 9">CTAW71</strain>
    </source>
</reference>
<evidence type="ECO:0000256" key="2">
    <source>
        <dbReference type="ARBA" id="ARBA00022603"/>
    </source>
</evidence>
<dbReference type="EMBL" id="VSSS01000015">
    <property type="protein sequence ID" value="TYL97451.1"/>
    <property type="molecule type" value="Genomic_DNA"/>
</dbReference>
<name>A0A5D3KWF3_9BRAD</name>
<evidence type="ECO:0000313" key="8">
    <source>
        <dbReference type="EMBL" id="TYL97451.1"/>
    </source>
</evidence>
<dbReference type="RefSeq" id="WP_148771826.1">
    <property type="nucleotide sequence ID" value="NZ_VSSS01000015.1"/>
</dbReference>
<keyword evidence="2 8" id="KW-0489">Methyltransferase</keyword>
<evidence type="ECO:0000256" key="6">
    <source>
        <dbReference type="ARBA" id="ARBA00049348"/>
    </source>
</evidence>
<dbReference type="InterPro" id="IPR036217">
    <property type="entry name" value="MethylDNA_cys_MeTrfase_DNAb"/>
</dbReference>
<dbReference type="SUPFAM" id="SSF46767">
    <property type="entry name" value="Methylated DNA-protein cysteine methyltransferase, C-terminal domain"/>
    <property type="match status" value="1"/>
</dbReference>
<comment type="catalytic activity">
    <reaction evidence="1">
        <text>a 4-O-methyl-thymidine in DNA + L-cysteinyl-[protein] = a thymidine in DNA + S-methyl-L-cysteinyl-[protein]</text>
        <dbReference type="Rhea" id="RHEA:53428"/>
        <dbReference type="Rhea" id="RHEA-COMP:10131"/>
        <dbReference type="Rhea" id="RHEA-COMP:10132"/>
        <dbReference type="Rhea" id="RHEA-COMP:13555"/>
        <dbReference type="Rhea" id="RHEA-COMP:13556"/>
        <dbReference type="ChEBI" id="CHEBI:29950"/>
        <dbReference type="ChEBI" id="CHEBI:82612"/>
        <dbReference type="ChEBI" id="CHEBI:137386"/>
        <dbReference type="ChEBI" id="CHEBI:137387"/>
        <dbReference type="EC" id="2.1.1.63"/>
    </reaction>
</comment>
<dbReference type="GO" id="GO:0032259">
    <property type="term" value="P:methylation"/>
    <property type="evidence" value="ECO:0007669"/>
    <property type="project" value="UniProtKB-KW"/>
</dbReference>
<dbReference type="EC" id="2.1.1.63" evidence="8"/>
<accession>A0A5D3KWF3</accession>